<dbReference type="PROSITE" id="PS00154">
    <property type="entry name" value="ATPASE_E1_E2"/>
    <property type="match status" value="1"/>
</dbReference>
<feature type="binding site" evidence="17">
    <location>
        <position position="432"/>
    </location>
    <ligand>
        <name>Mg(2+)</name>
        <dbReference type="ChEBI" id="CHEBI:18420"/>
    </ligand>
</feature>
<dbReference type="Gene3D" id="3.40.50.1000">
    <property type="entry name" value="HAD superfamily/HAD-like"/>
    <property type="match status" value="1"/>
</dbReference>
<dbReference type="Proteomes" id="UP001176961">
    <property type="component" value="Unassembled WGS sequence"/>
</dbReference>
<feature type="binding site" evidence="16">
    <location>
        <position position="430"/>
    </location>
    <ligand>
        <name>ATP</name>
        <dbReference type="ChEBI" id="CHEBI:30616"/>
    </ligand>
</feature>
<evidence type="ECO:0000313" key="22">
    <source>
        <dbReference type="EMBL" id="CAJ0600566.1"/>
    </source>
</evidence>
<dbReference type="InterPro" id="IPR044492">
    <property type="entry name" value="P_typ_ATPase_HD_dom"/>
</dbReference>
<keyword evidence="12 18" id="KW-0472">Membrane</keyword>
<evidence type="ECO:0000313" key="23">
    <source>
        <dbReference type="Proteomes" id="UP001176961"/>
    </source>
</evidence>
<keyword evidence="9 17" id="KW-0460">Magnesium</keyword>
<feature type="binding site" evidence="16">
    <location>
        <position position="512"/>
    </location>
    <ligand>
        <name>ATP</name>
        <dbReference type="ChEBI" id="CHEBI:30616"/>
    </ligand>
</feature>
<feature type="binding site" evidence="16">
    <location>
        <position position="576"/>
    </location>
    <ligand>
        <name>ATP</name>
        <dbReference type="ChEBI" id="CHEBI:30616"/>
    </ligand>
</feature>
<dbReference type="FunFam" id="3.40.50.1000:FF:000190">
    <property type="entry name" value="Phospholipid-transporting ATPase"/>
    <property type="match status" value="1"/>
</dbReference>
<gene>
    <name evidence="22" type="ORF">CYNAS_LOCUS12549</name>
</gene>
<feature type="transmembrane region" description="Helical" evidence="18">
    <location>
        <begin position="1009"/>
        <end position="1035"/>
    </location>
</feature>
<dbReference type="InterPro" id="IPR001757">
    <property type="entry name" value="P_typ_ATPase"/>
</dbReference>
<keyword evidence="10 18" id="KW-1278">Translocase</keyword>
<dbReference type="GO" id="GO:0000287">
    <property type="term" value="F:magnesium ion binding"/>
    <property type="evidence" value="ECO:0007669"/>
    <property type="project" value="UniProtKB-UniRule"/>
</dbReference>
<feature type="transmembrane region" description="Helical" evidence="18">
    <location>
        <begin position="1055"/>
        <end position="1083"/>
    </location>
</feature>
<dbReference type="Gene3D" id="2.70.150.10">
    <property type="entry name" value="Calcium-transporting ATPase, cytoplasmic transduction domain A"/>
    <property type="match status" value="1"/>
</dbReference>
<feature type="transmembrane region" description="Helical" evidence="18">
    <location>
        <begin position="896"/>
        <end position="916"/>
    </location>
</feature>
<evidence type="ECO:0000256" key="17">
    <source>
        <dbReference type="PIRSR" id="PIRSR606539-3"/>
    </source>
</evidence>
<evidence type="ECO:0000256" key="5">
    <source>
        <dbReference type="ARBA" id="ARBA00022692"/>
    </source>
</evidence>
<dbReference type="PANTHER" id="PTHR24092:SF150">
    <property type="entry name" value="PHOSPHOLIPID-TRANSPORTING ATPASE"/>
    <property type="match status" value="1"/>
</dbReference>
<evidence type="ECO:0000256" key="9">
    <source>
        <dbReference type="ARBA" id="ARBA00022842"/>
    </source>
</evidence>
<feature type="binding site" evidence="16">
    <location>
        <position position="432"/>
    </location>
    <ligand>
        <name>ATP</name>
        <dbReference type="ChEBI" id="CHEBI:30616"/>
    </ligand>
</feature>
<evidence type="ECO:0000256" key="4">
    <source>
        <dbReference type="ARBA" id="ARBA00022475"/>
    </source>
</evidence>
<evidence type="ECO:0000256" key="14">
    <source>
        <dbReference type="ARBA" id="ARBA00051303"/>
    </source>
</evidence>
<evidence type="ECO:0000259" key="20">
    <source>
        <dbReference type="Pfam" id="PF16209"/>
    </source>
</evidence>
<dbReference type="InterPro" id="IPR032631">
    <property type="entry name" value="P-type_ATPase_N"/>
</dbReference>
<feature type="transmembrane region" description="Helical" evidence="18">
    <location>
        <begin position="979"/>
        <end position="1002"/>
    </location>
</feature>
<dbReference type="Pfam" id="PF16212">
    <property type="entry name" value="PhoLip_ATPase_C"/>
    <property type="match status" value="1"/>
</dbReference>
<feature type="binding site" evidence="16">
    <location>
        <position position="610"/>
    </location>
    <ligand>
        <name>ATP</name>
        <dbReference type="ChEBI" id="CHEBI:30616"/>
    </ligand>
</feature>
<name>A0AA36GYN2_CYLNA</name>
<dbReference type="GO" id="GO:0045332">
    <property type="term" value="P:phospholipid translocation"/>
    <property type="evidence" value="ECO:0007669"/>
    <property type="project" value="TreeGrafter"/>
</dbReference>
<dbReference type="Pfam" id="PF13246">
    <property type="entry name" value="Cation_ATPase"/>
    <property type="match status" value="1"/>
</dbReference>
<proteinExistence type="inferred from homology"/>
<feature type="active site" description="4-aspartylphosphate intermediate" evidence="15">
    <location>
        <position position="430"/>
    </location>
</feature>
<evidence type="ECO:0000256" key="19">
    <source>
        <dbReference type="SAM" id="MobiDB-lite"/>
    </source>
</evidence>
<evidence type="ECO:0000256" key="13">
    <source>
        <dbReference type="ARBA" id="ARBA00034036"/>
    </source>
</evidence>
<dbReference type="InterPro" id="IPR023299">
    <property type="entry name" value="ATPase_P-typ_cyto_dom_N"/>
</dbReference>
<feature type="transmembrane region" description="Helical" evidence="18">
    <location>
        <begin position="945"/>
        <end position="967"/>
    </location>
</feature>
<dbReference type="GO" id="GO:0005886">
    <property type="term" value="C:plasma membrane"/>
    <property type="evidence" value="ECO:0007669"/>
    <property type="project" value="UniProtKB-SubCell"/>
</dbReference>
<evidence type="ECO:0000256" key="8">
    <source>
        <dbReference type="ARBA" id="ARBA00022840"/>
    </source>
</evidence>
<feature type="transmembrane region" description="Helical" evidence="18">
    <location>
        <begin position="318"/>
        <end position="339"/>
    </location>
</feature>
<dbReference type="GO" id="GO:0140326">
    <property type="term" value="F:ATPase-coupled intramembrane lipid transporter activity"/>
    <property type="evidence" value="ECO:0007669"/>
    <property type="project" value="UniProtKB-EC"/>
</dbReference>
<dbReference type="InterPro" id="IPR023214">
    <property type="entry name" value="HAD_sf"/>
</dbReference>
<comment type="cofactor">
    <cofactor evidence="17">
        <name>Mg(2+)</name>
        <dbReference type="ChEBI" id="CHEBI:18420"/>
    </cofactor>
</comment>
<dbReference type="Gene3D" id="3.40.1110.10">
    <property type="entry name" value="Calcium-transporting ATPase, cytoplasmic domain N"/>
    <property type="match status" value="1"/>
</dbReference>
<comment type="caution">
    <text evidence="22">The sequence shown here is derived from an EMBL/GenBank/DDBJ whole genome shotgun (WGS) entry which is preliminary data.</text>
</comment>
<evidence type="ECO:0000256" key="11">
    <source>
        <dbReference type="ARBA" id="ARBA00022989"/>
    </source>
</evidence>
<feature type="transmembrane region" description="Helical" evidence="18">
    <location>
        <begin position="359"/>
        <end position="380"/>
    </location>
</feature>
<feature type="binding site" evidence="17">
    <location>
        <position position="430"/>
    </location>
    <ligand>
        <name>Mg(2+)</name>
        <dbReference type="ChEBI" id="CHEBI:18420"/>
    </ligand>
</feature>
<feature type="binding site" evidence="16">
    <location>
        <position position="692"/>
    </location>
    <ligand>
        <name>ATP</name>
        <dbReference type="ChEBI" id="CHEBI:30616"/>
    </ligand>
</feature>
<evidence type="ECO:0000256" key="10">
    <source>
        <dbReference type="ARBA" id="ARBA00022967"/>
    </source>
</evidence>
<comment type="similarity">
    <text evidence="3 18">Belongs to the cation transport ATPase (P-type) (TC 3.A.3) family. Type IV subfamily.</text>
</comment>
<dbReference type="GO" id="GO:0005802">
    <property type="term" value="C:trans-Golgi network"/>
    <property type="evidence" value="ECO:0007669"/>
    <property type="project" value="TreeGrafter"/>
</dbReference>
<dbReference type="NCBIfam" id="TIGR01652">
    <property type="entry name" value="ATPase-Plipid"/>
    <property type="match status" value="1"/>
</dbReference>
<dbReference type="SUPFAM" id="SSF81660">
    <property type="entry name" value="Metal cation-transporting ATPase, ATP-binding domain N"/>
    <property type="match status" value="1"/>
</dbReference>
<dbReference type="SFLD" id="SFLDF00027">
    <property type="entry name" value="p-type_atpase"/>
    <property type="match status" value="1"/>
</dbReference>
<feature type="region of interest" description="Disordered" evidence="19">
    <location>
        <begin position="26"/>
        <end position="46"/>
    </location>
</feature>
<evidence type="ECO:0000256" key="2">
    <source>
        <dbReference type="ARBA" id="ARBA00004236"/>
    </source>
</evidence>
<feature type="binding site" evidence="16">
    <location>
        <position position="691"/>
    </location>
    <ligand>
        <name>ATP</name>
        <dbReference type="ChEBI" id="CHEBI:30616"/>
    </ligand>
</feature>
<feature type="binding site" evidence="16">
    <location>
        <position position="809"/>
    </location>
    <ligand>
        <name>ATP</name>
        <dbReference type="ChEBI" id="CHEBI:30616"/>
    </ligand>
</feature>
<feature type="compositionally biased region" description="Basic and acidic residues" evidence="19">
    <location>
        <begin position="30"/>
        <end position="39"/>
    </location>
</feature>
<dbReference type="InterPro" id="IPR008250">
    <property type="entry name" value="ATPase_P-typ_transduc_dom_A_sf"/>
</dbReference>
<comment type="catalytic activity">
    <reaction evidence="13 18">
        <text>ATP + H2O + phospholipidSide 1 = ADP + phosphate + phospholipidSide 2.</text>
        <dbReference type="EC" id="7.6.2.1"/>
    </reaction>
</comment>
<dbReference type="EMBL" id="CATQJL010000223">
    <property type="protein sequence ID" value="CAJ0600566.1"/>
    <property type="molecule type" value="Genomic_DNA"/>
</dbReference>
<reference evidence="22" key="1">
    <citation type="submission" date="2023-07" db="EMBL/GenBank/DDBJ databases">
        <authorList>
            <consortium name="CYATHOMIX"/>
        </authorList>
    </citation>
    <scope>NUCLEOTIDE SEQUENCE</scope>
    <source>
        <strain evidence="22">N/A</strain>
    </source>
</reference>
<keyword evidence="8 16" id="KW-0067">ATP-binding</keyword>
<dbReference type="CDD" id="cd02073">
    <property type="entry name" value="P-type_ATPase_APLT_Dnf-like"/>
    <property type="match status" value="1"/>
</dbReference>
<dbReference type="FunFam" id="2.70.150.10:FF:000021">
    <property type="entry name" value="Phospholipid-transporting ATPase"/>
    <property type="match status" value="1"/>
</dbReference>
<feature type="binding site" evidence="16">
    <location>
        <position position="690"/>
    </location>
    <ligand>
        <name>ATP</name>
        <dbReference type="ChEBI" id="CHEBI:30616"/>
    </ligand>
</feature>
<dbReference type="PANTHER" id="PTHR24092">
    <property type="entry name" value="PROBABLE PHOSPHOLIPID-TRANSPORTING ATPASE"/>
    <property type="match status" value="1"/>
</dbReference>
<comment type="catalytic activity">
    <reaction evidence="14">
        <text>a 1,2-diacyl-sn-glycero-3-phospho-L-serine(out) + ATP + H2O = a 1,2-diacyl-sn-glycero-3-phospho-L-serine(in) + ADP + phosphate + H(+)</text>
        <dbReference type="Rhea" id="RHEA:38567"/>
        <dbReference type="ChEBI" id="CHEBI:15377"/>
        <dbReference type="ChEBI" id="CHEBI:15378"/>
        <dbReference type="ChEBI" id="CHEBI:30616"/>
        <dbReference type="ChEBI" id="CHEBI:43474"/>
        <dbReference type="ChEBI" id="CHEBI:57262"/>
        <dbReference type="ChEBI" id="CHEBI:456216"/>
    </reaction>
    <physiologicalReaction direction="left-to-right" evidence="14">
        <dbReference type="Rhea" id="RHEA:38568"/>
    </physiologicalReaction>
</comment>
<feature type="binding site" evidence="17">
    <location>
        <position position="806"/>
    </location>
    <ligand>
        <name>Mg(2+)</name>
        <dbReference type="ChEBI" id="CHEBI:18420"/>
    </ligand>
</feature>
<dbReference type="AlphaFoldDB" id="A0AA36GYN2"/>
<dbReference type="SFLD" id="SFLDS00003">
    <property type="entry name" value="Haloacid_Dehalogenase"/>
    <property type="match status" value="1"/>
</dbReference>
<feature type="binding site" evidence="16">
    <location>
        <position position="780"/>
    </location>
    <ligand>
        <name>ATP</name>
        <dbReference type="ChEBI" id="CHEBI:30616"/>
    </ligand>
</feature>
<sequence>MPAASATMPPDCGFLTYVTRGLGLGGATSSDRDPHRESPLLEDMPGRRHSRKDVRFFHVCGSGEHSKGKFLSNRISTCKYNAVSFLPRFLYEQFRRYNNVFFLMIAVLQQIPDVSPTGRYTTAVPFILILTVSAIKEIFEDIKRRRSDHQVNSFPTLILKNGSWQREEWRAVAVGDIVRIDNDQLFPADLLLLASSEPQGMCYIETSNLDGETNLKIKQALPITASITTLESAVDFEAEIECELPSRHVNEFSGNLIVQGEHNPFGIDQLLLRGARLKNTSWIFGAVIYTGHDAKLLMNSKTAPLKGCTVDSRTNNRIIFLFFVLLTLALVSAAGAEIWRSANLPAMWYLSFLENDARASFAWNVLTFFILYNNLIPISLQVTLEIVRFFQATYINNDVEMYDPNSDSCAVARTSNLNEELGLVKFVMSDKTGTLTRNVMKFKRVSVAGMMFGDNENDEFCDESLVDRYRDDPDSPEGKAIRELLMMMAVCHTVVPEKKNGKISYQCSSPDEGALVRGAAALGFEFHTRQPKKVIVSVLGVDETLDVLNVVDFSSDRKRMSVIVRDASGVVKLYTKGADSVIFARLKPDSQSAVDTCHEHLEDFASFGYRTLCFAMRAIPNDEYEPWAKDYHAAGILIEGRQKAQAEVAERIEKNMELIGATAIEDKLQEYVPETVQALMAADMRVWMLTGDKRETAINIAHSCALCQPGMELLTVDKETYEETCSKLAQLAERSRELEADKKQFALVIDGKSLVHALVGDCRAPFSELAMRCHAVVCCRMSPMQKAEVVEMVRSIGNHVVMAVGDGANDVAMIQAANVGIGITGEEGLQAASASDYAIPRFHFLRRLLLVHGAWNHDRSVKVILYSFYKNICLYIIELWFAIFSAWSGQTIFERWTIGLFNVIFTAFPPIVLGLFDRPVAADQMMRYPSLYHSFQKRSFSIPRFMLWIGMALVHSLSLFFLSYGFLQTQVVWGNGQTGGWLMLGNSAYSFVVATVCLKALLECDSWTWPVVLASIGSILVWLLFLCIYAAIFPVVSLRIGADMAGMAWIMMSSWMFWLALLFIPCATLIWDLVIKSFITIAYPTPRERVVMRLKSTGSSSGFERLASYSSTVLENVRLLRHSFRQGRRSDSSLSLAEQARYGFAFSQEEDGAIAQTELIRNVDSTLTKPSGM</sequence>
<dbReference type="SUPFAM" id="SSF56784">
    <property type="entry name" value="HAD-like"/>
    <property type="match status" value="1"/>
</dbReference>
<dbReference type="GO" id="GO:0005524">
    <property type="term" value="F:ATP binding"/>
    <property type="evidence" value="ECO:0007669"/>
    <property type="project" value="UniProtKB-UniRule"/>
</dbReference>
<evidence type="ECO:0000256" key="18">
    <source>
        <dbReference type="RuleBase" id="RU362033"/>
    </source>
</evidence>
<evidence type="ECO:0000256" key="12">
    <source>
        <dbReference type="ARBA" id="ARBA00023136"/>
    </source>
</evidence>
<dbReference type="NCBIfam" id="TIGR01494">
    <property type="entry name" value="ATPase_P-type"/>
    <property type="match status" value="1"/>
</dbReference>
<feature type="binding site" evidence="16">
    <location>
        <position position="553"/>
    </location>
    <ligand>
        <name>ATP</name>
        <dbReference type="ChEBI" id="CHEBI:30616"/>
    </ligand>
</feature>
<organism evidence="22 23">
    <name type="scientific">Cylicocyclus nassatus</name>
    <name type="common">Nematode worm</name>
    <dbReference type="NCBI Taxonomy" id="53992"/>
    <lineage>
        <taxon>Eukaryota</taxon>
        <taxon>Metazoa</taxon>
        <taxon>Ecdysozoa</taxon>
        <taxon>Nematoda</taxon>
        <taxon>Chromadorea</taxon>
        <taxon>Rhabditida</taxon>
        <taxon>Rhabditina</taxon>
        <taxon>Rhabditomorpha</taxon>
        <taxon>Strongyloidea</taxon>
        <taxon>Strongylidae</taxon>
        <taxon>Cylicocyclus</taxon>
    </lineage>
</organism>
<dbReference type="InterPro" id="IPR036412">
    <property type="entry name" value="HAD-like_sf"/>
</dbReference>
<feature type="domain" description="P-type ATPase N-terminal" evidence="20">
    <location>
        <begin position="64"/>
        <end position="122"/>
    </location>
</feature>
<evidence type="ECO:0000256" key="15">
    <source>
        <dbReference type="PIRSR" id="PIRSR606539-1"/>
    </source>
</evidence>
<keyword evidence="11 18" id="KW-1133">Transmembrane helix</keyword>
<feature type="binding site" evidence="17">
    <location>
        <position position="810"/>
    </location>
    <ligand>
        <name>Mg(2+)</name>
        <dbReference type="ChEBI" id="CHEBI:18420"/>
    </ligand>
</feature>
<feature type="transmembrane region" description="Helical" evidence="18">
    <location>
        <begin position="872"/>
        <end position="890"/>
    </location>
</feature>
<dbReference type="SUPFAM" id="SSF81653">
    <property type="entry name" value="Calcium ATPase, transduction domain A"/>
    <property type="match status" value="1"/>
</dbReference>
<dbReference type="InterPro" id="IPR018303">
    <property type="entry name" value="ATPase_P-typ_P_site"/>
</dbReference>
<dbReference type="InterPro" id="IPR023298">
    <property type="entry name" value="ATPase_P-typ_TM_dom_sf"/>
</dbReference>
<dbReference type="Pfam" id="PF16209">
    <property type="entry name" value="PhoLip_ATPase_N"/>
    <property type="match status" value="1"/>
</dbReference>
<dbReference type="EC" id="7.6.2.1" evidence="18"/>
<feature type="binding site" evidence="16">
    <location>
        <position position="431"/>
    </location>
    <ligand>
        <name>ATP</name>
        <dbReference type="ChEBI" id="CHEBI:30616"/>
    </ligand>
</feature>
<dbReference type="SUPFAM" id="SSF81665">
    <property type="entry name" value="Calcium ATPase, transmembrane domain M"/>
    <property type="match status" value="1"/>
</dbReference>
<keyword evidence="4" id="KW-1003">Cell membrane</keyword>
<dbReference type="InterPro" id="IPR032630">
    <property type="entry name" value="P_typ_ATPase_c"/>
</dbReference>
<accession>A0AA36GYN2</accession>
<keyword evidence="6 17" id="KW-0479">Metal-binding</keyword>
<evidence type="ECO:0000256" key="6">
    <source>
        <dbReference type="ARBA" id="ARBA00022723"/>
    </source>
</evidence>
<dbReference type="GO" id="GO:0016887">
    <property type="term" value="F:ATP hydrolysis activity"/>
    <property type="evidence" value="ECO:0007669"/>
    <property type="project" value="InterPro"/>
</dbReference>
<feature type="binding site" evidence="16">
    <location>
        <position position="786"/>
    </location>
    <ligand>
        <name>ATP</name>
        <dbReference type="ChEBI" id="CHEBI:30616"/>
    </ligand>
</feature>
<feature type="domain" description="P-type ATPase C-terminal" evidence="21">
    <location>
        <begin position="832"/>
        <end position="1085"/>
    </location>
</feature>
<dbReference type="SFLD" id="SFLDG00002">
    <property type="entry name" value="C1.7:_P-type_atpase_like"/>
    <property type="match status" value="1"/>
</dbReference>
<feature type="binding site" evidence="16">
    <location>
        <position position="810"/>
    </location>
    <ligand>
        <name>ATP</name>
        <dbReference type="ChEBI" id="CHEBI:30616"/>
    </ligand>
</feature>
<dbReference type="InterPro" id="IPR006539">
    <property type="entry name" value="P-type_ATPase_IV"/>
</dbReference>
<keyword evidence="5 18" id="KW-0812">Transmembrane</keyword>
<evidence type="ECO:0000259" key="21">
    <source>
        <dbReference type="Pfam" id="PF16212"/>
    </source>
</evidence>
<evidence type="ECO:0000256" key="16">
    <source>
        <dbReference type="PIRSR" id="PIRSR606539-2"/>
    </source>
</evidence>
<evidence type="ECO:0000256" key="7">
    <source>
        <dbReference type="ARBA" id="ARBA00022741"/>
    </source>
</evidence>
<keyword evidence="7 16" id="KW-0547">Nucleotide-binding</keyword>
<dbReference type="PRINTS" id="PR00119">
    <property type="entry name" value="CATATPASE"/>
</dbReference>
<evidence type="ECO:0000256" key="3">
    <source>
        <dbReference type="ARBA" id="ARBA00008109"/>
    </source>
</evidence>
<keyword evidence="23" id="KW-1185">Reference proteome</keyword>
<comment type="subcellular location">
    <subcellularLocation>
        <location evidence="2">Cell membrane</location>
    </subcellularLocation>
    <subcellularLocation>
        <location evidence="1 18">Membrane</location>
        <topology evidence="1 18">Multi-pass membrane protein</topology>
    </subcellularLocation>
</comment>
<evidence type="ECO:0000256" key="1">
    <source>
        <dbReference type="ARBA" id="ARBA00004141"/>
    </source>
</evidence>
<protein>
    <recommendedName>
        <fullName evidence="18">Phospholipid-transporting ATPase</fullName>
        <ecNumber evidence="18">7.6.2.1</ecNumber>
    </recommendedName>
</protein>